<dbReference type="AlphaFoldDB" id="A0A1M5PX25"/>
<organism evidence="4 5">
    <name type="scientific">Tepidibacter thalassicus DSM 15285</name>
    <dbReference type="NCBI Taxonomy" id="1123350"/>
    <lineage>
        <taxon>Bacteria</taxon>
        <taxon>Bacillati</taxon>
        <taxon>Bacillota</taxon>
        <taxon>Clostridia</taxon>
        <taxon>Peptostreptococcales</taxon>
        <taxon>Peptostreptococcaceae</taxon>
        <taxon>Tepidibacter</taxon>
    </lineage>
</organism>
<dbReference type="InterPro" id="IPR053162">
    <property type="entry name" value="DnaD"/>
</dbReference>
<dbReference type="InterPro" id="IPR006343">
    <property type="entry name" value="DnaB/C_C"/>
</dbReference>
<evidence type="ECO:0000256" key="2">
    <source>
        <dbReference type="SAM" id="MobiDB-lite"/>
    </source>
</evidence>
<evidence type="ECO:0000259" key="3">
    <source>
        <dbReference type="Pfam" id="PF07261"/>
    </source>
</evidence>
<accession>A0A1M5PX25</accession>
<dbReference type="PANTHER" id="PTHR37293:SF5">
    <property type="entry name" value="DNA REPLICATION PROTEIN"/>
    <property type="match status" value="1"/>
</dbReference>
<dbReference type="Proteomes" id="UP000242520">
    <property type="component" value="Unassembled WGS sequence"/>
</dbReference>
<dbReference type="PANTHER" id="PTHR37293">
    <property type="entry name" value="PHAGE REPLICATION PROTEIN-RELATED"/>
    <property type="match status" value="1"/>
</dbReference>
<dbReference type="EMBL" id="FQXH01000007">
    <property type="protein sequence ID" value="SHH06354.1"/>
    <property type="molecule type" value="Genomic_DNA"/>
</dbReference>
<feature type="domain" description="DnaB/C C-terminal" evidence="3">
    <location>
        <begin position="206"/>
        <end position="277"/>
    </location>
</feature>
<dbReference type="NCBIfam" id="TIGR01446">
    <property type="entry name" value="DnaD_dom"/>
    <property type="match status" value="1"/>
</dbReference>
<sequence>MKLGMTMLINLLRSDGSITINKKLAKEIGLQETIFYSELLSKYIYFLEKKQLDEEGYFYSTIEDMEESTTLSKYQQSKVIKKLKELNLIDFKIKGVPATRYFKILDSAEYLISILEGKENQQIDNNLKTRSKKTEQEENEENQQIDRNLQTSCKETRQQVVKKLDSKMSKNCTEIILNNNTNIINKEKEEKQEPYQNDEGFKEIIKTFNQNIHPITPIEVQEIIYYLEDLQIDYRVIIEAIRLAVKRNGRNLSYIERLLQDWHSKGLTTLEAVKAHIRDYQDRKNSKKQGGGIVRNGYRDDAKKESGSTFEGYKLPKSKISDELAELEGEELDRWMEENGIF</sequence>
<feature type="region of interest" description="Disordered" evidence="2">
    <location>
        <begin position="283"/>
        <end position="309"/>
    </location>
</feature>
<reference evidence="5" key="1">
    <citation type="submission" date="2016-11" db="EMBL/GenBank/DDBJ databases">
        <authorList>
            <person name="Varghese N."/>
            <person name="Submissions S."/>
        </authorList>
    </citation>
    <scope>NUCLEOTIDE SEQUENCE [LARGE SCALE GENOMIC DNA]</scope>
    <source>
        <strain evidence="5">DSM 15285</strain>
    </source>
</reference>
<evidence type="ECO:0000313" key="5">
    <source>
        <dbReference type="Proteomes" id="UP000242520"/>
    </source>
</evidence>
<dbReference type="Gene3D" id="1.10.10.630">
    <property type="entry name" value="DnaD domain-like"/>
    <property type="match status" value="1"/>
</dbReference>
<comment type="similarity">
    <text evidence="1">Belongs to the DnaB/DnaD family.</text>
</comment>
<evidence type="ECO:0000313" key="4">
    <source>
        <dbReference type="EMBL" id="SHH06354.1"/>
    </source>
</evidence>
<feature type="compositionally biased region" description="Basic and acidic residues" evidence="2">
    <location>
        <begin position="297"/>
        <end position="306"/>
    </location>
</feature>
<keyword evidence="5" id="KW-1185">Reference proteome</keyword>
<evidence type="ECO:0000256" key="1">
    <source>
        <dbReference type="ARBA" id="ARBA00093462"/>
    </source>
</evidence>
<dbReference type="InterPro" id="IPR034829">
    <property type="entry name" value="DnaD-like_sf"/>
</dbReference>
<protein>
    <submittedName>
        <fullName evidence="4">DnaD and phage-associated domain-containing protein</fullName>
    </submittedName>
</protein>
<dbReference type="STRING" id="1123350.SAMN02744040_00655"/>
<name>A0A1M5PX25_9FIRM</name>
<proteinExistence type="inferred from homology"/>
<dbReference type="RefSeq" id="WP_072723607.1">
    <property type="nucleotide sequence ID" value="NZ_FQXH01000007.1"/>
</dbReference>
<dbReference type="OrthoDB" id="2087470at2"/>
<gene>
    <name evidence="4" type="ORF">SAMN02744040_00655</name>
</gene>
<dbReference type="Pfam" id="PF07261">
    <property type="entry name" value="DnaB_2"/>
    <property type="match status" value="1"/>
</dbReference>
<dbReference type="SUPFAM" id="SSF158499">
    <property type="entry name" value="DnaD domain-like"/>
    <property type="match status" value="1"/>
</dbReference>
<feature type="region of interest" description="Disordered" evidence="2">
    <location>
        <begin position="130"/>
        <end position="149"/>
    </location>
</feature>